<keyword evidence="3" id="KW-1185">Reference proteome</keyword>
<feature type="transmembrane region" description="Helical" evidence="1">
    <location>
        <begin position="451"/>
        <end position="475"/>
    </location>
</feature>
<keyword evidence="1" id="KW-1133">Transmembrane helix</keyword>
<evidence type="ECO:0000313" key="2">
    <source>
        <dbReference type="EMBL" id="MBC8531401.1"/>
    </source>
</evidence>
<name>A0A926D524_9FIRM</name>
<comment type="caution">
    <text evidence="2">The sequence shown here is derived from an EMBL/GenBank/DDBJ whole genome shotgun (WGS) entry which is preliminary data.</text>
</comment>
<protein>
    <submittedName>
        <fullName evidence="2">Uncharacterized protein</fullName>
    </submittedName>
</protein>
<dbReference type="EMBL" id="JACRSR010000001">
    <property type="protein sequence ID" value="MBC8531401.1"/>
    <property type="molecule type" value="Genomic_DNA"/>
</dbReference>
<dbReference type="RefSeq" id="WP_249315946.1">
    <property type="nucleotide sequence ID" value="NZ_JACRSR010000001.1"/>
</dbReference>
<feature type="transmembrane region" description="Helical" evidence="1">
    <location>
        <begin position="419"/>
        <end position="439"/>
    </location>
</feature>
<feature type="transmembrane region" description="Helical" evidence="1">
    <location>
        <begin position="384"/>
        <end position="407"/>
    </location>
</feature>
<dbReference type="AlphaFoldDB" id="A0A926D524"/>
<accession>A0A926D524</accession>
<feature type="transmembrane region" description="Helical" evidence="1">
    <location>
        <begin position="191"/>
        <end position="208"/>
    </location>
</feature>
<reference evidence="2" key="1">
    <citation type="submission" date="2020-08" db="EMBL/GenBank/DDBJ databases">
        <title>Genome public.</title>
        <authorList>
            <person name="Liu C."/>
            <person name="Sun Q."/>
        </authorList>
    </citation>
    <scope>NUCLEOTIDE SEQUENCE</scope>
    <source>
        <strain evidence="2">NSJ-53</strain>
    </source>
</reference>
<proteinExistence type="predicted"/>
<feature type="transmembrane region" description="Helical" evidence="1">
    <location>
        <begin position="52"/>
        <end position="72"/>
    </location>
</feature>
<dbReference type="Proteomes" id="UP000623172">
    <property type="component" value="Unassembled WGS sequence"/>
</dbReference>
<gene>
    <name evidence="2" type="ORF">H8696_06005</name>
</gene>
<organism evidence="2 3">
    <name type="scientific">Gehongia tenuis</name>
    <dbReference type="NCBI Taxonomy" id="2763655"/>
    <lineage>
        <taxon>Bacteria</taxon>
        <taxon>Bacillati</taxon>
        <taxon>Bacillota</taxon>
        <taxon>Clostridia</taxon>
        <taxon>Christensenellales</taxon>
        <taxon>Christensenellaceae</taxon>
        <taxon>Gehongia</taxon>
    </lineage>
</organism>
<feature type="transmembrane region" description="Helical" evidence="1">
    <location>
        <begin position="214"/>
        <end position="232"/>
    </location>
</feature>
<feature type="transmembrane region" description="Helical" evidence="1">
    <location>
        <begin position="28"/>
        <end position="46"/>
    </location>
</feature>
<keyword evidence="1" id="KW-0812">Transmembrane</keyword>
<feature type="transmembrane region" description="Helical" evidence="1">
    <location>
        <begin position="6"/>
        <end position="21"/>
    </location>
</feature>
<evidence type="ECO:0000313" key="3">
    <source>
        <dbReference type="Proteomes" id="UP000623172"/>
    </source>
</evidence>
<feature type="transmembrane region" description="Helical" evidence="1">
    <location>
        <begin position="84"/>
        <end position="102"/>
    </location>
</feature>
<feature type="transmembrane region" description="Helical" evidence="1">
    <location>
        <begin position="244"/>
        <end position="272"/>
    </location>
</feature>
<keyword evidence="1" id="KW-0472">Membrane</keyword>
<feature type="transmembrane region" description="Helical" evidence="1">
    <location>
        <begin position="355"/>
        <end position="372"/>
    </location>
</feature>
<evidence type="ECO:0000256" key="1">
    <source>
        <dbReference type="SAM" id="Phobius"/>
    </source>
</evidence>
<sequence>MSYLMAILSIVALTQISVLWFKRKFEILLAPSIFLIILILYIFGLFNCLHYGFYFIFLILIFGLGASIFALARKKININGQNMITPGFFVFLIFVIIIFFGTRGRMLYWWDEFSHWGLVVKNMYINDTFGSLSQATTQFKAYPPAASLFQYFFTKFNGTLIECQMFRAMDIMLVSLVMPVFSRVNWKNWKNGIAIAIIVFVTPILFYADFYISIYVDALLGGIFAFVLYTYFSHNLHTKLDNIVIGMGLFILTLTKASGFGLALVALFIIYFDLLKARNFKWIFLVPAICTILAKVSWEIHLDIVEAGVPWNTSSITGQGILGIFNGNLLPYQTDVIGSFIQQVFTFQWDSTIKFAYFSWMIVWIGLTILLGRVNKLRKKQYYICGIGLSIGYVVYSISLLILYLFTYTEYEATNLASFQRYMNTYIFGATMILLMLLIKTILEGNFGRKYAVGVLCCIILFLVPLQTIAQFTIYTQKDIQITQKYRKSIEKSATFSEIMDPETDKIYLISQHNLGKEYWAIRYNCTPIWVPMRHAETSFSENVEDGSIVITVDEWEKKLREDYTYVYLHVVDDFFISEYAALFENRSEIQNDTLFRVDKSGPHIELIKVSD</sequence>